<evidence type="ECO:0000256" key="4">
    <source>
        <dbReference type="ARBA" id="ARBA00022833"/>
    </source>
</evidence>
<dbReference type="InterPro" id="IPR013087">
    <property type="entry name" value="Znf_C2H2_type"/>
</dbReference>
<evidence type="ECO:0000256" key="6">
    <source>
        <dbReference type="SAM" id="MobiDB-lite"/>
    </source>
</evidence>
<feature type="compositionally biased region" description="Polar residues" evidence="6">
    <location>
        <begin position="359"/>
        <end position="369"/>
    </location>
</feature>
<dbReference type="FunFam" id="3.30.160.60:FF:000624">
    <property type="entry name" value="zinc finger protein 697"/>
    <property type="match status" value="1"/>
</dbReference>
<keyword evidence="9" id="KW-1185">Reference proteome</keyword>
<keyword evidence="3 5" id="KW-0863">Zinc-finger</keyword>
<proteinExistence type="predicted"/>
<dbReference type="PROSITE" id="PS00028">
    <property type="entry name" value="ZINC_FINGER_C2H2_1"/>
    <property type="match status" value="4"/>
</dbReference>
<evidence type="ECO:0000256" key="1">
    <source>
        <dbReference type="ARBA" id="ARBA00022723"/>
    </source>
</evidence>
<feature type="compositionally biased region" description="Low complexity" evidence="6">
    <location>
        <begin position="273"/>
        <end position="286"/>
    </location>
</feature>
<dbReference type="Pfam" id="PF12874">
    <property type="entry name" value="zf-met"/>
    <property type="match status" value="1"/>
</dbReference>
<dbReference type="Gene3D" id="3.30.160.60">
    <property type="entry name" value="Classic Zinc Finger"/>
    <property type="match status" value="4"/>
</dbReference>
<dbReference type="PANTHER" id="PTHR24379:SF121">
    <property type="entry name" value="C2H2-TYPE DOMAIN-CONTAINING PROTEIN"/>
    <property type="match status" value="1"/>
</dbReference>
<protein>
    <recommendedName>
        <fullName evidence="7">C2H2-type domain-containing protein</fullName>
    </recommendedName>
</protein>
<evidence type="ECO:0000259" key="7">
    <source>
        <dbReference type="PROSITE" id="PS50157"/>
    </source>
</evidence>
<dbReference type="EMBL" id="CAJPEV010001332">
    <property type="protein sequence ID" value="CAG0892094.1"/>
    <property type="molecule type" value="Genomic_DNA"/>
</dbReference>
<dbReference type="PROSITE" id="PS50157">
    <property type="entry name" value="ZINC_FINGER_C2H2_2"/>
    <property type="match status" value="4"/>
</dbReference>
<dbReference type="EMBL" id="LR900849">
    <property type="protein sequence ID" value="CAD7247089.1"/>
    <property type="molecule type" value="Genomic_DNA"/>
</dbReference>
<feature type="domain" description="C2H2-type" evidence="7">
    <location>
        <begin position="80"/>
        <end position="107"/>
    </location>
</feature>
<dbReference type="InterPro" id="IPR036236">
    <property type="entry name" value="Znf_C2H2_sf"/>
</dbReference>
<feature type="compositionally biased region" description="Basic and acidic residues" evidence="6">
    <location>
        <begin position="322"/>
        <end position="358"/>
    </location>
</feature>
<dbReference type="Pfam" id="PF00096">
    <property type="entry name" value="zf-C2H2"/>
    <property type="match status" value="2"/>
</dbReference>
<evidence type="ECO:0000313" key="8">
    <source>
        <dbReference type="EMBL" id="CAD7247089.1"/>
    </source>
</evidence>
<keyword evidence="1" id="KW-0479">Metal-binding</keyword>
<organism evidence="8">
    <name type="scientific">Darwinula stevensoni</name>
    <dbReference type="NCBI Taxonomy" id="69355"/>
    <lineage>
        <taxon>Eukaryota</taxon>
        <taxon>Metazoa</taxon>
        <taxon>Ecdysozoa</taxon>
        <taxon>Arthropoda</taxon>
        <taxon>Crustacea</taxon>
        <taxon>Oligostraca</taxon>
        <taxon>Ostracoda</taxon>
        <taxon>Podocopa</taxon>
        <taxon>Podocopida</taxon>
        <taxon>Darwinulocopina</taxon>
        <taxon>Darwinuloidea</taxon>
        <taxon>Darwinulidae</taxon>
        <taxon>Darwinula</taxon>
    </lineage>
</organism>
<evidence type="ECO:0000256" key="2">
    <source>
        <dbReference type="ARBA" id="ARBA00022737"/>
    </source>
</evidence>
<evidence type="ECO:0000256" key="5">
    <source>
        <dbReference type="PROSITE-ProRule" id="PRU00042"/>
    </source>
</evidence>
<dbReference type="Proteomes" id="UP000677054">
    <property type="component" value="Unassembled WGS sequence"/>
</dbReference>
<accession>A0A7R8XB79</accession>
<evidence type="ECO:0000256" key="3">
    <source>
        <dbReference type="ARBA" id="ARBA00022771"/>
    </source>
</evidence>
<feature type="region of interest" description="Disordered" evidence="6">
    <location>
        <begin position="240"/>
        <end position="372"/>
    </location>
</feature>
<keyword evidence="2" id="KW-0677">Repeat</keyword>
<feature type="domain" description="C2H2-type" evidence="7">
    <location>
        <begin position="410"/>
        <end position="437"/>
    </location>
</feature>
<evidence type="ECO:0000313" key="9">
    <source>
        <dbReference type="Proteomes" id="UP000677054"/>
    </source>
</evidence>
<name>A0A7R8XB79_9CRUS</name>
<feature type="compositionally biased region" description="Acidic residues" evidence="6">
    <location>
        <begin position="7"/>
        <end position="22"/>
    </location>
</feature>
<keyword evidence="4" id="KW-0862">Zinc</keyword>
<feature type="domain" description="C2H2-type" evidence="7">
    <location>
        <begin position="136"/>
        <end position="164"/>
    </location>
</feature>
<dbReference type="OrthoDB" id="5576026at2759"/>
<dbReference type="SUPFAM" id="SSF57667">
    <property type="entry name" value="beta-beta-alpha zinc fingers"/>
    <property type="match status" value="4"/>
</dbReference>
<feature type="compositionally biased region" description="Polar residues" evidence="6">
    <location>
        <begin position="261"/>
        <end position="272"/>
    </location>
</feature>
<dbReference type="AlphaFoldDB" id="A0A7R8XB79"/>
<feature type="domain" description="C2H2-type" evidence="7">
    <location>
        <begin position="108"/>
        <end position="135"/>
    </location>
</feature>
<sequence length="463" mass="52180">MDREGDLSEDDNNYDDVENGDDMDSHDMAYEPKDFSCKDTSSNDSGVPIFKCDLCEYESYSQGMLQTHLKCHENDPRKPFQCDICNMKFSNGANMRRHRVRHTGVKPYACKICQKRFFRKDHLAEHMTTHNKKVPFHCPICNKGFQRQIAMRAHFQNEHVGHQDGQKSCGLCGYSASSLKGLGVHMAKRHGIDLDNPIPSAHSESALLQSLQQYPRSLIESQSMGLVPSHFLAPQVEISVENSPKDGNMDDDGEDSRNAEDSSPQQGGNSPHSDSNSSNAPTSTNNEKVVVDSDIQPDISLIPIKQEGEKSGSSETEGENNSGDKDDKGDEERSRSSTPDHHDHDDHDAHRDSRHDGQQMHSKGHNPNVSLIKVSPLKTLLREDPRPLLHHARIPPSFQSSQLGYHKLRHQCFYCGIIFPDQTLYFLHKGFHSENNPWKCNICGEQSSNIYEFNSHLLSKAHQ</sequence>
<dbReference type="SMART" id="SM00355">
    <property type="entry name" value="ZnF_C2H2"/>
    <property type="match status" value="7"/>
</dbReference>
<dbReference type="GO" id="GO:0008270">
    <property type="term" value="F:zinc ion binding"/>
    <property type="evidence" value="ECO:0007669"/>
    <property type="project" value="UniProtKB-KW"/>
</dbReference>
<gene>
    <name evidence="8" type="ORF">DSTB1V02_LOCUS6927</name>
</gene>
<dbReference type="PANTHER" id="PTHR24379">
    <property type="entry name" value="KRAB AND ZINC FINGER DOMAIN-CONTAINING"/>
    <property type="match status" value="1"/>
</dbReference>
<feature type="region of interest" description="Disordered" evidence="6">
    <location>
        <begin position="1"/>
        <end position="30"/>
    </location>
</feature>
<reference evidence="8" key="1">
    <citation type="submission" date="2020-11" db="EMBL/GenBank/DDBJ databases">
        <authorList>
            <person name="Tran Van P."/>
        </authorList>
    </citation>
    <scope>NUCLEOTIDE SEQUENCE</scope>
</reference>